<dbReference type="Proteomes" id="UP000064189">
    <property type="component" value="Unassembled WGS sequence"/>
</dbReference>
<keyword evidence="1" id="KW-0472">Membrane</keyword>
<keyword evidence="3" id="KW-1185">Reference proteome</keyword>
<reference evidence="2 3" key="1">
    <citation type="submission" date="2015-11" db="EMBL/GenBank/DDBJ databases">
        <title>Genome Sequence of Bacillus simplex strain VanAntwerpen2.</title>
        <authorList>
            <person name="Couger M.B."/>
        </authorList>
    </citation>
    <scope>NUCLEOTIDE SEQUENCE [LARGE SCALE GENOMIC DNA]</scope>
    <source>
        <strain evidence="2 3">VanAntwerpen02</strain>
    </source>
</reference>
<protein>
    <submittedName>
        <fullName evidence="2">Uncharacterized protein</fullName>
    </submittedName>
</protein>
<keyword evidence="1" id="KW-0812">Transmembrane</keyword>
<evidence type="ECO:0000256" key="1">
    <source>
        <dbReference type="SAM" id="Phobius"/>
    </source>
</evidence>
<name>A0A109N086_9BACI</name>
<gene>
    <name evidence="2" type="ORF">AS888_15895</name>
</gene>
<dbReference type="RefSeq" id="WP_061141446.1">
    <property type="nucleotide sequence ID" value="NZ_LNNH01000012.1"/>
</dbReference>
<evidence type="ECO:0000313" key="2">
    <source>
        <dbReference type="EMBL" id="KWW21093.1"/>
    </source>
</evidence>
<accession>A0A109N086</accession>
<organism evidence="2 3">
    <name type="scientific">Peribacillus simplex</name>
    <dbReference type="NCBI Taxonomy" id="1478"/>
    <lineage>
        <taxon>Bacteria</taxon>
        <taxon>Bacillati</taxon>
        <taxon>Bacillota</taxon>
        <taxon>Bacilli</taxon>
        <taxon>Bacillales</taxon>
        <taxon>Bacillaceae</taxon>
        <taxon>Peribacillus</taxon>
    </lineage>
</organism>
<dbReference type="EMBL" id="LNNH01000012">
    <property type="protein sequence ID" value="KWW21093.1"/>
    <property type="molecule type" value="Genomic_DNA"/>
</dbReference>
<sequence>MKEFIEILAEIVNNLHDFILFFVSDTLHSNATDKDLHFWIMGIIGIIIFLFVFILSTIISRMRFGITILSFLYTFTVMVVLVFAIEIQQALTSRGNMEFQDAAVGLWGFIVFFLFFAVASSIFLVLKKFLTQSKTR</sequence>
<dbReference type="AlphaFoldDB" id="A0A109N086"/>
<keyword evidence="1" id="KW-1133">Transmembrane helix</keyword>
<comment type="caution">
    <text evidence="2">The sequence shown here is derived from an EMBL/GenBank/DDBJ whole genome shotgun (WGS) entry which is preliminary data.</text>
</comment>
<feature type="transmembrane region" description="Helical" evidence="1">
    <location>
        <begin position="66"/>
        <end position="85"/>
    </location>
</feature>
<feature type="transmembrane region" description="Helical" evidence="1">
    <location>
        <begin position="105"/>
        <end position="126"/>
    </location>
</feature>
<proteinExistence type="predicted"/>
<feature type="transmembrane region" description="Helical" evidence="1">
    <location>
        <begin position="36"/>
        <end position="59"/>
    </location>
</feature>
<evidence type="ECO:0000313" key="3">
    <source>
        <dbReference type="Proteomes" id="UP000064189"/>
    </source>
</evidence>